<dbReference type="Proteomes" id="UP000237105">
    <property type="component" value="Unassembled WGS sequence"/>
</dbReference>
<dbReference type="EMBL" id="JXTB01000445">
    <property type="protein sequence ID" value="PON40182.1"/>
    <property type="molecule type" value="Genomic_DNA"/>
</dbReference>
<dbReference type="AlphaFoldDB" id="A0A2P5AUF4"/>
<gene>
    <name evidence="1" type="ORF">PanWU01x14_299490</name>
</gene>
<sequence>MYELEQGDFTSSLEEGLTVKDFTLEEFNSLLSTLDDNNFIDSNKAKMNEDQLLSTHQPPTIDV</sequence>
<proteinExistence type="predicted"/>
<reference evidence="2" key="1">
    <citation type="submission" date="2016-06" db="EMBL/GenBank/DDBJ databases">
        <title>Parallel loss of symbiosis genes in relatives of nitrogen-fixing non-legume Parasponia.</title>
        <authorList>
            <person name="Van Velzen R."/>
            <person name="Holmer R."/>
            <person name="Bu F."/>
            <person name="Rutten L."/>
            <person name="Van Zeijl A."/>
            <person name="Liu W."/>
            <person name="Santuari L."/>
            <person name="Cao Q."/>
            <person name="Sharma T."/>
            <person name="Shen D."/>
            <person name="Roswanjaya Y."/>
            <person name="Wardhani T."/>
            <person name="Kalhor M.S."/>
            <person name="Jansen J."/>
            <person name="Van den Hoogen J."/>
            <person name="Gungor B."/>
            <person name="Hartog M."/>
            <person name="Hontelez J."/>
            <person name="Verver J."/>
            <person name="Yang W.-C."/>
            <person name="Schijlen E."/>
            <person name="Repin R."/>
            <person name="Schilthuizen M."/>
            <person name="Schranz E."/>
            <person name="Heidstra R."/>
            <person name="Miyata K."/>
            <person name="Fedorova E."/>
            <person name="Kohlen W."/>
            <person name="Bisseling T."/>
            <person name="Smit S."/>
            <person name="Geurts R."/>
        </authorList>
    </citation>
    <scope>NUCLEOTIDE SEQUENCE [LARGE SCALE GENOMIC DNA]</scope>
    <source>
        <strain evidence="2">cv. WU1-14</strain>
    </source>
</reference>
<protein>
    <submittedName>
        <fullName evidence="1">Uncharacterized protein</fullName>
    </submittedName>
</protein>
<evidence type="ECO:0000313" key="1">
    <source>
        <dbReference type="EMBL" id="PON40182.1"/>
    </source>
</evidence>
<name>A0A2P5AUF4_PARAD</name>
<accession>A0A2P5AUF4</accession>
<organism evidence="1 2">
    <name type="scientific">Parasponia andersonii</name>
    <name type="common">Sponia andersonii</name>
    <dbReference type="NCBI Taxonomy" id="3476"/>
    <lineage>
        <taxon>Eukaryota</taxon>
        <taxon>Viridiplantae</taxon>
        <taxon>Streptophyta</taxon>
        <taxon>Embryophyta</taxon>
        <taxon>Tracheophyta</taxon>
        <taxon>Spermatophyta</taxon>
        <taxon>Magnoliopsida</taxon>
        <taxon>eudicotyledons</taxon>
        <taxon>Gunneridae</taxon>
        <taxon>Pentapetalae</taxon>
        <taxon>rosids</taxon>
        <taxon>fabids</taxon>
        <taxon>Rosales</taxon>
        <taxon>Cannabaceae</taxon>
        <taxon>Parasponia</taxon>
    </lineage>
</organism>
<evidence type="ECO:0000313" key="2">
    <source>
        <dbReference type="Proteomes" id="UP000237105"/>
    </source>
</evidence>
<keyword evidence="2" id="KW-1185">Reference proteome</keyword>
<comment type="caution">
    <text evidence="1">The sequence shown here is derived from an EMBL/GenBank/DDBJ whole genome shotgun (WGS) entry which is preliminary data.</text>
</comment>